<dbReference type="EMBL" id="ML002353">
    <property type="protein sequence ID" value="RKP38569.1"/>
    <property type="molecule type" value="Genomic_DNA"/>
</dbReference>
<evidence type="ECO:0000313" key="4">
    <source>
        <dbReference type="Proteomes" id="UP000268162"/>
    </source>
</evidence>
<keyword evidence="1" id="KW-0195">Cyclin</keyword>
<dbReference type="CDD" id="cd20532">
    <property type="entry name" value="CYCLIN_CCNL_rpt1"/>
    <property type="match status" value="1"/>
</dbReference>
<dbReference type="GO" id="GO:0016538">
    <property type="term" value="F:cyclin-dependent protein serine/threonine kinase regulator activity"/>
    <property type="evidence" value="ECO:0007669"/>
    <property type="project" value="InterPro"/>
</dbReference>
<gene>
    <name evidence="3" type="ORF">BJ085DRAFT_34519</name>
</gene>
<dbReference type="SMART" id="SM00385">
    <property type="entry name" value="CYCLIN"/>
    <property type="match status" value="2"/>
</dbReference>
<proteinExistence type="inferred from homology"/>
<dbReference type="Pfam" id="PF00134">
    <property type="entry name" value="Cyclin_N"/>
    <property type="match status" value="1"/>
</dbReference>
<keyword evidence="4" id="KW-1185">Reference proteome</keyword>
<dbReference type="SUPFAM" id="SSF47954">
    <property type="entry name" value="Cyclin-like"/>
    <property type="match status" value="2"/>
</dbReference>
<dbReference type="InterPro" id="IPR036915">
    <property type="entry name" value="Cyclin-like_sf"/>
</dbReference>
<dbReference type="AlphaFoldDB" id="A0A4V1J5C4"/>
<reference evidence="4" key="1">
    <citation type="journal article" date="2018" name="Nat. Microbiol.">
        <title>Leveraging single-cell genomics to expand the fungal tree of life.</title>
        <authorList>
            <person name="Ahrendt S.R."/>
            <person name="Quandt C.A."/>
            <person name="Ciobanu D."/>
            <person name="Clum A."/>
            <person name="Salamov A."/>
            <person name="Andreopoulos B."/>
            <person name="Cheng J.F."/>
            <person name="Woyke T."/>
            <person name="Pelin A."/>
            <person name="Henrissat B."/>
            <person name="Reynolds N.K."/>
            <person name="Benny G.L."/>
            <person name="Smith M.E."/>
            <person name="James T.Y."/>
            <person name="Grigoriev I.V."/>
        </authorList>
    </citation>
    <scope>NUCLEOTIDE SEQUENCE [LARGE SCALE GENOMIC DNA]</scope>
    <source>
        <strain evidence="4">RSA 468</strain>
    </source>
</reference>
<comment type="similarity">
    <text evidence="1">Belongs to the cyclin family.</text>
</comment>
<dbReference type="Proteomes" id="UP000268162">
    <property type="component" value="Unassembled WGS sequence"/>
</dbReference>
<dbReference type="InterPro" id="IPR006671">
    <property type="entry name" value="Cyclin_N"/>
</dbReference>
<dbReference type="STRING" id="215637.A0A4V1J5C4"/>
<evidence type="ECO:0000259" key="2">
    <source>
        <dbReference type="SMART" id="SM00385"/>
    </source>
</evidence>
<dbReference type="CDD" id="cd20533">
    <property type="entry name" value="CYCLIN_CCNL_rpt2"/>
    <property type="match status" value="1"/>
</dbReference>
<accession>A0A4V1J5C4</accession>
<organism evidence="3 4">
    <name type="scientific">Dimargaris cristalligena</name>
    <dbReference type="NCBI Taxonomy" id="215637"/>
    <lineage>
        <taxon>Eukaryota</taxon>
        <taxon>Fungi</taxon>
        <taxon>Fungi incertae sedis</taxon>
        <taxon>Zoopagomycota</taxon>
        <taxon>Kickxellomycotina</taxon>
        <taxon>Dimargaritomycetes</taxon>
        <taxon>Dimargaritales</taxon>
        <taxon>Dimargaritaceae</taxon>
        <taxon>Dimargaris</taxon>
    </lineage>
</organism>
<dbReference type="PIRSF" id="PIRSF036580">
    <property type="entry name" value="Cyclin_L"/>
    <property type="match status" value="1"/>
</dbReference>
<dbReference type="GO" id="GO:0006357">
    <property type="term" value="P:regulation of transcription by RNA polymerase II"/>
    <property type="evidence" value="ECO:0007669"/>
    <property type="project" value="InterPro"/>
</dbReference>
<dbReference type="InterPro" id="IPR043198">
    <property type="entry name" value="Cyclin/Ssn8"/>
</dbReference>
<feature type="domain" description="Cyclin-like" evidence="2">
    <location>
        <begin position="157"/>
        <end position="241"/>
    </location>
</feature>
<evidence type="ECO:0000256" key="1">
    <source>
        <dbReference type="RuleBase" id="RU000383"/>
    </source>
</evidence>
<feature type="domain" description="Cyclin-like" evidence="2">
    <location>
        <begin position="41"/>
        <end position="125"/>
    </location>
</feature>
<sequence>MAPRLSLANPLVTADQLETTPSGRDGVDPALEQQLRCTGCDLIQAAGILLGLPQVAMATAQVLVQRFYYVSSFTKFALRDTIMGALFLACKIEESPRKVKDIINVFDYVIKKKQDLPIIPLESFSPLFYDMKNGLTVAELQILKRLAFNVQVQLPYALLVNYLQCLGLTQHPRIPQMSWNYLNDGLRTNIYVSYQPPIIACAALFLAARQCQVKLPDQPPWWTVFDSDLRDLVNIAGHILSLYHTQPPPDIPLTLPELEEYQSEILKAHPPGAI</sequence>
<protein>
    <submittedName>
        <fullName evidence="3">Cyclin-like protein</fullName>
    </submittedName>
</protein>
<dbReference type="Gene3D" id="1.10.472.10">
    <property type="entry name" value="Cyclin-like"/>
    <property type="match status" value="2"/>
</dbReference>
<evidence type="ECO:0000313" key="3">
    <source>
        <dbReference type="EMBL" id="RKP38569.1"/>
    </source>
</evidence>
<dbReference type="InterPro" id="IPR013763">
    <property type="entry name" value="Cyclin-like_dom"/>
</dbReference>
<name>A0A4V1J5C4_9FUNG</name>
<dbReference type="PANTHER" id="PTHR10026">
    <property type="entry name" value="CYCLIN"/>
    <property type="match status" value="1"/>
</dbReference>